<name>A0AAU8WVN2_STAAU</name>
<evidence type="ECO:0000313" key="3">
    <source>
        <dbReference type="Proteomes" id="UP000217245"/>
    </source>
</evidence>
<reference evidence="2 3" key="1">
    <citation type="submission" date="2017-09" db="EMBL/GenBank/DDBJ databases">
        <title>A single nucleotide polymorphism in the Staphylococcus aureus virulence regulator SaeR abolishes pathogenesis.</title>
        <authorList>
            <person name="Copin R.J."/>
            <person name="Sause W."/>
            <person name="Shopsin B."/>
            <person name="Torres V.J."/>
        </authorList>
    </citation>
    <scope>NUCLEOTIDE SEQUENCE [LARGE SCALE GENOMIC DNA]</scope>
    <source>
        <strain evidence="3">Newman</strain>
    </source>
</reference>
<evidence type="ECO:0000313" key="2">
    <source>
        <dbReference type="EMBL" id="ATC70709.1"/>
    </source>
</evidence>
<gene>
    <name evidence="2" type="ORF">CNH36_03340</name>
</gene>
<accession>A0AAU8WVN2</accession>
<dbReference type="Proteomes" id="UP000217245">
    <property type="component" value="Chromosome"/>
</dbReference>
<keyword evidence="1" id="KW-0472">Membrane</keyword>
<keyword evidence="1" id="KW-0812">Transmembrane</keyword>
<evidence type="ECO:0000256" key="1">
    <source>
        <dbReference type="SAM" id="Phobius"/>
    </source>
</evidence>
<sequence length="60" mass="6827">MTYFFGISQLIIGKKSANHILTKSIIKYSSLYLIILYLGFLLIFSVSQSNVSTSFQLVLY</sequence>
<organism evidence="2 3">
    <name type="scientific">Staphylococcus aureus</name>
    <dbReference type="NCBI Taxonomy" id="1280"/>
    <lineage>
        <taxon>Bacteria</taxon>
        <taxon>Bacillati</taxon>
        <taxon>Bacillota</taxon>
        <taxon>Bacilli</taxon>
        <taxon>Bacillales</taxon>
        <taxon>Staphylococcaceae</taxon>
        <taxon>Staphylococcus</taxon>
    </lineage>
</organism>
<feature type="transmembrane region" description="Helical" evidence="1">
    <location>
        <begin position="31"/>
        <end position="51"/>
    </location>
</feature>
<keyword evidence="1" id="KW-1133">Transmembrane helix</keyword>
<dbReference type="EMBL" id="CP023391">
    <property type="protein sequence ID" value="ATC70709.1"/>
    <property type="molecule type" value="Genomic_DNA"/>
</dbReference>
<protein>
    <submittedName>
        <fullName evidence="2">Uncharacterized protein</fullName>
    </submittedName>
</protein>
<dbReference type="AlphaFoldDB" id="A0AAU8WVN2"/>
<proteinExistence type="predicted"/>